<proteinExistence type="predicted"/>
<comment type="caution">
    <text evidence="2">The sequence shown here is derived from an EMBL/GenBank/DDBJ whole genome shotgun (WGS) entry which is preliminary data.</text>
</comment>
<gene>
    <name evidence="2" type="ORF">EVAR_97964_1</name>
</gene>
<accession>A0A4C1XI69</accession>
<evidence type="ECO:0000313" key="3">
    <source>
        <dbReference type="Proteomes" id="UP000299102"/>
    </source>
</evidence>
<evidence type="ECO:0000313" key="2">
    <source>
        <dbReference type="EMBL" id="GBP61875.1"/>
    </source>
</evidence>
<reference evidence="2 3" key="1">
    <citation type="journal article" date="2019" name="Commun. Biol.">
        <title>The bagworm genome reveals a unique fibroin gene that provides high tensile strength.</title>
        <authorList>
            <person name="Kono N."/>
            <person name="Nakamura H."/>
            <person name="Ohtoshi R."/>
            <person name="Tomita M."/>
            <person name="Numata K."/>
            <person name="Arakawa K."/>
        </authorList>
    </citation>
    <scope>NUCLEOTIDE SEQUENCE [LARGE SCALE GENOMIC DNA]</scope>
</reference>
<keyword evidence="3" id="KW-1185">Reference proteome</keyword>
<dbReference type="AlphaFoldDB" id="A0A4C1XI69"/>
<evidence type="ECO:0000256" key="1">
    <source>
        <dbReference type="SAM" id="MobiDB-lite"/>
    </source>
</evidence>
<protein>
    <submittedName>
        <fullName evidence="2">Uncharacterized protein</fullName>
    </submittedName>
</protein>
<organism evidence="2 3">
    <name type="scientific">Eumeta variegata</name>
    <name type="common">Bagworm moth</name>
    <name type="synonym">Eumeta japonica</name>
    <dbReference type="NCBI Taxonomy" id="151549"/>
    <lineage>
        <taxon>Eukaryota</taxon>
        <taxon>Metazoa</taxon>
        <taxon>Ecdysozoa</taxon>
        <taxon>Arthropoda</taxon>
        <taxon>Hexapoda</taxon>
        <taxon>Insecta</taxon>
        <taxon>Pterygota</taxon>
        <taxon>Neoptera</taxon>
        <taxon>Endopterygota</taxon>
        <taxon>Lepidoptera</taxon>
        <taxon>Glossata</taxon>
        <taxon>Ditrysia</taxon>
        <taxon>Tineoidea</taxon>
        <taxon>Psychidae</taxon>
        <taxon>Oiketicinae</taxon>
        <taxon>Eumeta</taxon>
    </lineage>
</organism>
<dbReference type="OrthoDB" id="6840195at2759"/>
<feature type="compositionally biased region" description="Polar residues" evidence="1">
    <location>
        <begin position="1"/>
        <end position="13"/>
    </location>
</feature>
<dbReference type="EMBL" id="BGZK01000825">
    <property type="protein sequence ID" value="GBP61875.1"/>
    <property type="molecule type" value="Genomic_DNA"/>
</dbReference>
<feature type="region of interest" description="Disordered" evidence="1">
    <location>
        <begin position="1"/>
        <end position="21"/>
    </location>
</feature>
<dbReference type="Proteomes" id="UP000299102">
    <property type="component" value="Unassembled WGS sequence"/>
</dbReference>
<feature type="region of interest" description="Disordered" evidence="1">
    <location>
        <begin position="107"/>
        <end position="171"/>
    </location>
</feature>
<name>A0A4C1XI69_EUMVA</name>
<sequence length="251" mass="27202">MNTCNTNGVTSALPTLGRNRIPGGGADRPAMGEEGWNSEPIEIVTCTFVTAGPSLTRALPASGGRTKRLVNKKVPPKIDACPSHALTSDVIENLQIKSLRSASHKSYERFAAARSQGRKNGAKAPPTDRARLTSQSVVRTRPRAADCRRGRTGRRRGRKRRPRPVLSHPEAPAETGPFSFLVIIEIGSQVLLLSRGAPLALITRCRRPLRTPTALSSATLRARTDMGIVEVAGDRGWGLRQCFDLHECTID</sequence>
<feature type="compositionally biased region" description="Basic residues" evidence="1">
    <location>
        <begin position="150"/>
        <end position="163"/>
    </location>
</feature>